<gene>
    <name evidence="2" type="ORF">R3W88_014411</name>
</gene>
<name>A0AAV9KSB7_9SOLN</name>
<protein>
    <recommendedName>
        <fullName evidence="1">BURP domain-containing protein</fullName>
    </recommendedName>
</protein>
<reference evidence="2 3" key="1">
    <citation type="submission" date="2023-10" db="EMBL/GenBank/DDBJ databases">
        <title>Genome-Wide Identification Analysis in wild type Solanum Pinnatisectum Reveals Some Genes Defensing Phytophthora Infestans.</title>
        <authorList>
            <person name="Sun C."/>
        </authorList>
    </citation>
    <scope>NUCLEOTIDE SEQUENCE [LARGE SCALE GENOMIC DNA]</scope>
    <source>
        <strain evidence="2">LQN</strain>
        <tissue evidence="2">Leaf</tissue>
    </source>
</reference>
<dbReference type="Pfam" id="PF03181">
    <property type="entry name" value="BURP"/>
    <property type="match status" value="1"/>
</dbReference>
<keyword evidence="3" id="KW-1185">Reference proteome</keyword>
<evidence type="ECO:0000313" key="3">
    <source>
        <dbReference type="Proteomes" id="UP001311915"/>
    </source>
</evidence>
<dbReference type="PROSITE" id="PS51277">
    <property type="entry name" value="BURP"/>
    <property type="match status" value="1"/>
</dbReference>
<dbReference type="InterPro" id="IPR004873">
    <property type="entry name" value="BURP_dom"/>
</dbReference>
<proteinExistence type="predicted"/>
<accession>A0AAV9KSB7</accession>
<dbReference type="PANTHER" id="PTHR31236:SF55">
    <property type="entry name" value="BURP DOMAIN-CONTAINING PROTEIN 5-LIKE"/>
    <property type="match status" value="1"/>
</dbReference>
<dbReference type="PANTHER" id="PTHR31236">
    <property type="entry name" value="BURP DOMAIN PROTEIN USPL1-LIKE"/>
    <property type="match status" value="1"/>
</dbReference>
<dbReference type="Proteomes" id="UP001311915">
    <property type="component" value="Unassembled WGS sequence"/>
</dbReference>
<feature type="domain" description="BURP" evidence="1">
    <location>
        <begin position="1"/>
        <end position="78"/>
    </location>
</feature>
<organism evidence="2 3">
    <name type="scientific">Solanum pinnatisectum</name>
    <name type="common">tansyleaf nightshade</name>
    <dbReference type="NCBI Taxonomy" id="50273"/>
    <lineage>
        <taxon>Eukaryota</taxon>
        <taxon>Viridiplantae</taxon>
        <taxon>Streptophyta</taxon>
        <taxon>Embryophyta</taxon>
        <taxon>Tracheophyta</taxon>
        <taxon>Spermatophyta</taxon>
        <taxon>Magnoliopsida</taxon>
        <taxon>eudicotyledons</taxon>
        <taxon>Gunneridae</taxon>
        <taxon>Pentapetalae</taxon>
        <taxon>asterids</taxon>
        <taxon>lamiids</taxon>
        <taxon>Solanales</taxon>
        <taxon>Solanaceae</taxon>
        <taxon>Solanoideae</taxon>
        <taxon>Solaneae</taxon>
        <taxon>Solanum</taxon>
    </lineage>
</organism>
<comment type="caution">
    <text evidence="2">The sequence shown here is derived from an EMBL/GenBank/DDBJ whole genome shotgun (WGS) entry which is preliminary data.</text>
</comment>
<dbReference type="AlphaFoldDB" id="A0AAV9KSB7"/>
<evidence type="ECO:0000313" key="2">
    <source>
        <dbReference type="EMBL" id="KAK4716073.1"/>
    </source>
</evidence>
<evidence type="ECO:0000259" key="1">
    <source>
        <dbReference type="PROSITE" id="PS51277"/>
    </source>
</evidence>
<sequence>MVCHKLNYAYALHYCNVGGSTRTYMVSMVGVDGTKVKVVSVCHKDTSFWNAHTIPFVVFKVKPGTMPICHFNFFKMIK</sequence>
<dbReference type="InterPro" id="IPR044816">
    <property type="entry name" value="BURP"/>
</dbReference>
<dbReference type="EMBL" id="JAWPEI010000009">
    <property type="protein sequence ID" value="KAK4716073.1"/>
    <property type="molecule type" value="Genomic_DNA"/>
</dbReference>